<dbReference type="InterPro" id="IPR029058">
    <property type="entry name" value="AB_hydrolase_fold"/>
</dbReference>
<dbReference type="AlphaFoldDB" id="W4JQH1"/>
<dbReference type="eggNOG" id="KOG3043">
    <property type="taxonomic scope" value="Eukaryota"/>
</dbReference>
<dbReference type="ESTHER" id="9homo-w4jqh1">
    <property type="family name" value="Dienelactone_hydrolase"/>
</dbReference>
<dbReference type="PANTHER" id="PTHR17630:SF44">
    <property type="entry name" value="PROTEIN AIM2"/>
    <property type="match status" value="1"/>
</dbReference>
<protein>
    <recommendedName>
        <fullName evidence="1">Dienelactone hydrolase domain-containing protein</fullName>
    </recommendedName>
</protein>
<dbReference type="KEGG" id="hir:HETIRDRAFT_390196"/>
<accession>W4JQH1</accession>
<evidence type="ECO:0000259" key="1">
    <source>
        <dbReference type="Pfam" id="PF01738"/>
    </source>
</evidence>
<proteinExistence type="predicted"/>
<dbReference type="Proteomes" id="UP000030671">
    <property type="component" value="Unassembled WGS sequence"/>
</dbReference>
<gene>
    <name evidence="2" type="ORF">HETIRDRAFT_390196</name>
</gene>
<evidence type="ECO:0000313" key="3">
    <source>
        <dbReference type="Proteomes" id="UP000030671"/>
    </source>
</evidence>
<keyword evidence="3" id="KW-1185">Reference proteome</keyword>
<dbReference type="STRING" id="747525.W4JQH1"/>
<reference evidence="2 3" key="1">
    <citation type="journal article" date="2012" name="New Phytol.">
        <title>Insight into trade-off between wood decay and parasitism from the genome of a fungal forest pathogen.</title>
        <authorList>
            <person name="Olson A."/>
            <person name="Aerts A."/>
            <person name="Asiegbu F."/>
            <person name="Belbahri L."/>
            <person name="Bouzid O."/>
            <person name="Broberg A."/>
            <person name="Canback B."/>
            <person name="Coutinho P.M."/>
            <person name="Cullen D."/>
            <person name="Dalman K."/>
            <person name="Deflorio G."/>
            <person name="van Diepen L.T."/>
            <person name="Dunand C."/>
            <person name="Duplessis S."/>
            <person name="Durling M."/>
            <person name="Gonthier P."/>
            <person name="Grimwood J."/>
            <person name="Fossdal C.G."/>
            <person name="Hansson D."/>
            <person name="Henrissat B."/>
            <person name="Hietala A."/>
            <person name="Himmelstrand K."/>
            <person name="Hoffmeister D."/>
            <person name="Hogberg N."/>
            <person name="James T.Y."/>
            <person name="Karlsson M."/>
            <person name="Kohler A."/>
            <person name="Kues U."/>
            <person name="Lee Y.H."/>
            <person name="Lin Y.C."/>
            <person name="Lind M."/>
            <person name="Lindquist E."/>
            <person name="Lombard V."/>
            <person name="Lucas S."/>
            <person name="Lunden K."/>
            <person name="Morin E."/>
            <person name="Murat C."/>
            <person name="Park J."/>
            <person name="Raffaello T."/>
            <person name="Rouze P."/>
            <person name="Salamov A."/>
            <person name="Schmutz J."/>
            <person name="Solheim H."/>
            <person name="Stahlberg J."/>
            <person name="Velez H."/>
            <person name="de Vries R.P."/>
            <person name="Wiebenga A."/>
            <person name="Woodward S."/>
            <person name="Yakovlev I."/>
            <person name="Garbelotto M."/>
            <person name="Martin F."/>
            <person name="Grigoriev I.V."/>
            <person name="Stenlid J."/>
        </authorList>
    </citation>
    <scope>NUCLEOTIDE SEQUENCE [LARGE SCALE GENOMIC DNA]</scope>
    <source>
        <strain evidence="2 3">TC 32-1</strain>
    </source>
</reference>
<dbReference type="PANTHER" id="PTHR17630">
    <property type="entry name" value="DIENELACTONE HYDROLASE"/>
    <property type="match status" value="1"/>
</dbReference>
<evidence type="ECO:0000313" key="2">
    <source>
        <dbReference type="EMBL" id="ETW75802.1"/>
    </source>
</evidence>
<dbReference type="InParanoid" id="W4JQH1"/>
<dbReference type="GeneID" id="20672442"/>
<dbReference type="Gene3D" id="3.40.50.1820">
    <property type="entry name" value="alpha/beta hydrolase"/>
    <property type="match status" value="1"/>
</dbReference>
<dbReference type="HOGENOM" id="CLU_054590_2_2_1"/>
<dbReference type="OrthoDB" id="17560at2759"/>
<dbReference type="EMBL" id="KI925465">
    <property type="protein sequence ID" value="ETW75802.1"/>
    <property type="molecule type" value="Genomic_DNA"/>
</dbReference>
<dbReference type="InterPro" id="IPR002925">
    <property type="entry name" value="Dienelactn_hydro"/>
</dbReference>
<dbReference type="GO" id="GO:0016787">
    <property type="term" value="F:hydrolase activity"/>
    <property type="evidence" value="ECO:0007669"/>
    <property type="project" value="InterPro"/>
</dbReference>
<dbReference type="SUPFAM" id="SSF53474">
    <property type="entry name" value="alpha/beta-Hydrolases"/>
    <property type="match status" value="1"/>
</dbReference>
<sequence length="249" mass="26997">MSFCKDCISGVRHEGTPEGKFETIGGIRTYVAKPTVDYPKDKAILFLTDVFGPELQNSLLLADDFARNGFQVYLPDLFGGDPVPVDALNPGSNYDIMKWFPNHGQAQTRPVIDAVVKALKEQGIAAIGASGYCYGGRYVFDLAFDGVTAVSVVAHPSLLQLEDLDKYAASAKAPLLINSCEVDTQFPAEKQAKADAVLGDGKFAPGYLRTYFDGCTHGFSVRGDMSDPKVKAGKEGAFKSSVEWFLKYL</sequence>
<name>W4JQH1_HETIT</name>
<organism evidence="2 3">
    <name type="scientific">Heterobasidion irregulare (strain TC 32-1)</name>
    <dbReference type="NCBI Taxonomy" id="747525"/>
    <lineage>
        <taxon>Eukaryota</taxon>
        <taxon>Fungi</taxon>
        <taxon>Dikarya</taxon>
        <taxon>Basidiomycota</taxon>
        <taxon>Agaricomycotina</taxon>
        <taxon>Agaricomycetes</taxon>
        <taxon>Russulales</taxon>
        <taxon>Bondarzewiaceae</taxon>
        <taxon>Heterobasidion</taxon>
        <taxon>Heterobasidion annosum species complex</taxon>
    </lineage>
</organism>
<dbReference type="Pfam" id="PF01738">
    <property type="entry name" value="DLH"/>
    <property type="match status" value="1"/>
</dbReference>
<dbReference type="RefSeq" id="XP_009552054.1">
    <property type="nucleotide sequence ID" value="XM_009553759.1"/>
</dbReference>
<feature type="domain" description="Dienelactone hydrolase" evidence="1">
    <location>
        <begin position="27"/>
        <end position="248"/>
    </location>
</feature>